<comment type="similarity">
    <text evidence="1 11 12">Belongs to the universal ribosomal protein uL1 family.</text>
</comment>
<dbReference type="GO" id="GO:0006412">
    <property type="term" value="P:translation"/>
    <property type="evidence" value="ECO:0007669"/>
    <property type="project" value="UniProtKB-UniRule"/>
</dbReference>
<organism evidence="13 14">
    <name type="scientific">Nitrosopumilus adriaticus</name>
    <dbReference type="NCBI Taxonomy" id="1580092"/>
    <lineage>
        <taxon>Archaea</taxon>
        <taxon>Nitrososphaerota</taxon>
        <taxon>Nitrososphaeria</taxon>
        <taxon>Nitrosopumilales</taxon>
        <taxon>Nitrosopumilaceae</taxon>
        <taxon>Nitrosopumilus</taxon>
    </lineage>
</organism>
<keyword evidence="14" id="KW-1185">Reference proteome</keyword>
<evidence type="ECO:0000256" key="1">
    <source>
        <dbReference type="ARBA" id="ARBA00010531"/>
    </source>
</evidence>
<dbReference type="InterPro" id="IPR023669">
    <property type="entry name" value="Ribosomal_uL1_arc"/>
</dbReference>
<reference evidence="14" key="1">
    <citation type="submission" date="2015-03" db="EMBL/GenBank/DDBJ databases">
        <title>Characterization of two novel Thaumarchaeota isolated from the Northern Adriatic Sea.</title>
        <authorList>
            <person name="Bayer B."/>
            <person name="Vojvoda J."/>
            <person name="Offre P."/>
            <person name="Srivastava A."/>
            <person name="Elisabeth N."/>
            <person name="Garcia J.A.L."/>
            <person name="Schleper C."/>
            <person name="Herndl G.J."/>
        </authorList>
    </citation>
    <scope>NUCLEOTIDE SEQUENCE [LARGE SCALE GENOMIC DNA]</scope>
    <source>
        <strain evidence="14">NF5</strain>
    </source>
</reference>
<evidence type="ECO:0000256" key="6">
    <source>
        <dbReference type="ARBA" id="ARBA00022845"/>
    </source>
</evidence>
<dbReference type="GO" id="GO:0003735">
    <property type="term" value="F:structural constituent of ribosome"/>
    <property type="evidence" value="ECO:0007669"/>
    <property type="project" value="InterPro"/>
</dbReference>
<comment type="function">
    <text evidence="11">Binds directly to 23S rRNA. Probably involved in E site tRNA release.</text>
</comment>
<evidence type="ECO:0000313" key="14">
    <source>
        <dbReference type="Proteomes" id="UP000032408"/>
    </source>
</evidence>
<dbReference type="STRING" id="1580092.NADRNF5_1803"/>
<accession>A0A0D5C451</accession>
<dbReference type="Proteomes" id="UP000032408">
    <property type="component" value="Chromosome"/>
</dbReference>
<evidence type="ECO:0000256" key="4">
    <source>
        <dbReference type="ARBA" id="ARBA00022555"/>
    </source>
</evidence>
<dbReference type="Gene3D" id="3.30.190.20">
    <property type="match status" value="1"/>
</dbReference>
<keyword evidence="7 11" id="KW-0694">RNA-binding</keyword>
<evidence type="ECO:0000256" key="9">
    <source>
        <dbReference type="ARBA" id="ARBA00023274"/>
    </source>
</evidence>
<evidence type="ECO:0000256" key="8">
    <source>
        <dbReference type="ARBA" id="ARBA00022980"/>
    </source>
</evidence>
<dbReference type="InterPro" id="IPR023674">
    <property type="entry name" value="Ribosomal_uL1-like"/>
</dbReference>
<dbReference type="GO" id="GO:0006417">
    <property type="term" value="P:regulation of translation"/>
    <property type="evidence" value="ECO:0007669"/>
    <property type="project" value="UniProtKB-KW"/>
</dbReference>
<dbReference type="InterPro" id="IPR002143">
    <property type="entry name" value="Ribosomal_uL1"/>
</dbReference>
<reference evidence="13 14" key="2">
    <citation type="journal article" date="2016" name="ISME J.">
        <title>Physiological and genomic characterization of two novel marine thaumarchaeal strains indicates niche differentiation.</title>
        <authorList>
            <person name="Bayer B."/>
            <person name="Vojvoda J."/>
            <person name="Offre P."/>
            <person name="Alves R.J."/>
            <person name="Elisabeth N.H."/>
            <person name="Garcia J.A."/>
            <person name="Volland J.M."/>
            <person name="Srivastava A."/>
            <person name="Schleper C."/>
            <person name="Herndl G.J."/>
        </authorList>
    </citation>
    <scope>NUCLEOTIDE SEQUENCE [LARGE SCALE GENOMIC DNA]</scope>
    <source>
        <strain evidence="13 14">NF5</strain>
    </source>
</reference>
<evidence type="ECO:0000256" key="12">
    <source>
        <dbReference type="RuleBase" id="RU000659"/>
    </source>
</evidence>
<dbReference type="CDD" id="cd00403">
    <property type="entry name" value="Ribosomal_L1"/>
    <property type="match status" value="1"/>
</dbReference>
<dbReference type="PANTHER" id="PTHR36427:SF3">
    <property type="entry name" value="LARGE RIBOSOMAL SUBUNIT PROTEIN UL1M"/>
    <property type="match status" value="1"/>
</dbReference>
<sequence length="223" mass="24710">MVVMITESQLVDLIKKAKAATKKKKFTQSIELIVNFKDIDVKKGFALNEVVQLPKTSSPATVCVMATGEMGQKAKEAKADSVIGTEELDKFGANKRESRKFINKYDFFLADTKVMPTVGKTLGQLLGPRGKMPTPVPFDAPIDSFLSRFRSSIKVRTRASLSVSCKIGDETMEDADLAINAHTVLNAIEKKLPNGEKNMRRVMIKTTMGKPIKQVQEVRKKFA</sequence>
<dbReference type="GO" id="GO:0000049">
    <property type="term" value="F:tRNA binding"/>
    <property type="evidence" value="ECO:0007669"/>
    <property type="project" value="UniProtKB-KW"/>
</dbReference>
<evidence type="ECO:0000313" key="13">
    <source>
        <dbReference type="EMBL" id="AJW71481.1"/>
    </source>
</evidence>
<dbReference type="EMBL" id="CP011070">
    <property type="protein sequence ID" value="AJW71481.1"/>
    <property type="molecule type" value="Genomic_DNA"/>
</dbReference>
<comment type="function">
    <text evidence="11">Protein L1 is also a translational repressor protein, it controls the translation of its operon by binding to its mRNA.</text>
</comment>
<comment type="subunit">
    <text evidence="2 11">Part of the 50S ribosomal subunit.</text>
</comment>
<name>A0A0D5C451_9ARCH</name>
<dbReference type="GO" id="GO:0015934">
    <property type="term" value="C:large ribosomal subunit"/>
    <property type="evidence" value="ECO:0007669"/>
    <property type="project" value="InterPro"/>
</dbReference>
<keyword evidence="5 11" id="KW-0699">rRNA-binding</keyword>
<dbReference type="NCBIfam" id="NF003244">
    <property type="entry name" value="PRK04203.1"/>
    <property type="match status" value="1"/>
</dbReference>
<evidence type="ECO:0000256" key="7">
    <source>
        <dbReference type="ARBA" id="ARBA00022884"/>
    </source>
</evidence>
<dbReference type="PANTHER" id="PTHR36427">
    <property type="entry name" value="54S RIBOSOMAL PROTEIN L1, MITOCHONDRIAL"/>
    <property type="match status" value="1"/>
</dbReference>
<dbReference type="HOGENOM" id="CLU_062853_4_0_2"/>
<keyword evidence="9 11" id="KW-0687">Ribonucleoprotein</keyword>
<dbReference type="InterPro" id="IPR028364">
    <property type="entry name" value="Ribosomal_uL1/biogenesis"/>
</dbReference>
<keyword evidence="6 11" id="KW-0810">Translation regulation</keyword>
<dbReference type="HAMAP" id="MF_01318_A">
    <property type="entry name" value="Ribosomal_uL1_A"/>
    <property type="match status" value="1"/>
</dbReference>
<evidence type="ECO:0000256" key="10">
    <source>
        <dbReference type="ARBA" id="ARBA00045545"/>
    </source>
</evidence>
<dbReference type="Gene3D" id="3.40.50.790">
    <property type="match status" value="1"/>
</dbReference>
<evidence type="ECO:0000256" key="11">
    <source>
        <dbReference type="HAMAP-Rule" id="MF_01318"/>
    </source>
</evidence>
<dbReference type="GeneID" id="24820971"/>
<keyword evidence="4 11" id="KW-0820">tRNA-binding</keyword>
<dbReference type="KEGG" id="nin:NADRNF5_1803"/>
<dbReference type="InterPro" id="IPR016095">
    <property type="entry name" value="Ribosomal_uL1_3-a/b-sand"/>
</dbReference>
<evidence type="ECO:0000256" key="3">
    <source>
        <dbReference type="ARBA" id="ARBA00022491"/>
    </source>
</evidence>
<proteinExistence type="inferred from homology"/>
<dbReference type="AlphaFoldDB" id="A0A0D5C451"/>
<dbReference type="FunFam" id="3.40.50.790:FF:000005">
    <property type="entry name" value="50S ribosomal protein L1"/>
    <property type="match status" value="1"/>
</dbReference>
<dbReference type="PIRSF" id="PIRSF002155">
    <property type="entry name" value="Ribosomal_L1"/>
    <property type="match status" value="1"/>
</dbReference>
<evidence type="ECO:0000256" key="5">
    <source>
        <dbReference type="ARBA" id="ARBA00022730"/>
    </source>
</evidence>
<dbReference type="Pfam" id="PF00687">
    <property type="entry name" value="Ribosomal_L1"/>
    <property type="match status" value="1"/>
</dbReference>
<dbReference type="RefSeq" id="WP_237089253.1">
    <property type="nucleotide sequence ID" value="NZ_CP011070.1"/>
</dbReference>
<protein>
    <recommendedName>
        <fullName evidence="11">Large ribosomal subunit protein uL1</fullName>
    </recommendedName>
</protein>
<dbReference type="GO" id="GO:0019843">
    <property type="term" value="F:rRNA binding"/>
    <property type="evidence" value="ECO:0007669"/>
    <property type="project" value="UniProtKB-UniRule"/>
</dbReference>
<gene>
    <name evidence="13" type="primary">rpl</name>
    <name evidence="11" type="synonym">rpl1</name>
    <name evidence="13" type="ORF">NADRNF5_1803</name>
</gene>
<dbReference type="SUPFAM" id="SSF56808">
    <property type="entry name" value="Ribosomal protein L1"/>
    <property type="match status" value="1"/>
</dbReference>
<keyword evidence="8 11" id="KW-0689">Ribosomal protein</keyword>
<dbReference type="InterPro" id="IPR023673">
    <property type="entry name" value="Ribosomal_uL1_CS"/>
</dbReference>
<keyword evidence="3 11" id="KW-0678">Repressor</keyword>
<evidence type="ECO:0000256" key="2">
    <source>
        <dbReference type="ARBA" id="ARBA00011838"/>
    </source>
</evidence>
<dbReference type="PROSITE" id="PS01199">
    <property type="entry name" value="RIBOSOMAL_L1"/>
    <property type="match status" value="1"/>
</dbReference>
<comment type="function">
    <text evidence="10">Probably involved in E site tRNA release. Binds directly to 23S rRNA.</text>
</comment>